<dbReference type="AlphaFoldDB" id="A0A0R0CME9"/>
<dbReference type="GO" id="GO:0012505">
    <property type="term" value="C:endomembrane system"/>
    <property type="evidence" value="ECO:0007669"/>
    <property type="project" value="UniProtKB-SubCell"/>
</dbReference>
<dbReference type="PANTHER" id="PTHR12714:SF9">
    <property type="entry name" value="PROTEIN-S-ISOPRENYLCYSTEINE O-METHYLTRANSFERASE"/>
    <property type="match status" value="1"/>
</dbReference>
<gene>
    <name evidence="6" type="ORF">ABB27_04100</name>
</gene>
<evidence type="ECO:0008006" key="8">
    <source>
        <dbReference type="Google" id="ProtNLM"/>
    </source>
</evidence>
<dbReference type="RefSeq" id="WP_057626956.1">
    <property type="nucleotide sequence ID" value="NZ_LDJJ01000010.1"/>
</dbReference>
<proteinExistence type="predicted"/>
<organism evidence="6 7">
    <name type="scientific">Stenotrophomonas terrae</name>
    <dbReference type="NCBI Taxonomy" id="405446"/>
    <lineage>
        <taxon>Bacteria</taxon>
        <taxon>Pseudomonadati</taxon>
        <taxon>Pseudomonadota</taxon>
        <taxon>Gammaproteobacteria</taxon>
        <taxon>Lysobacterales</taxon>
        <taxon>Lysobacteraceae</taxon>
        <taxon>Stenotrophomonas</taxon>
    </lineage>
</organism>
<keyword evidence="2 5" id="KW-0812">Transmembrane</keyword>
<feature type="transmembrane region" description="Helical" evidence="5">
    <location>
        <begin position="74"/>
        <end position="96"/>
    </location>
</feature>
<dbReference type="GO" id="GO:0016740">
    <property type="term" value="F:transferase activity"/>
    <property type="evidence" value="ECO:0007669"/>
    <property type="project" value="UniProtKB-ARBA"/>
</dbReference>
<dbReference type="Gene3D" id="1.20.120.1630">
    <property type="match status" value="1"/>
</dbReference>
<dbReference type="Proteomes" id="UP000051863">
    <property type="component" value="Unassembled WGS sequence"/>
</dbReference>
<dbReference type="OrthoDB" id="5293276at2"/>
<evidence type="ECO:0000313" key="7">
    <source>
        <dbReference type="Proteomes" id="UP000051863"/>
    </source>
</evidence>
<evidence type="ECO:0000256" key="4">
    <source>
        <dbReference type="ARBA" id="ARBA00023136"/>
    </source>
</evidence>
<reference evidence="6 7" key="1">
    <citation type="submission" date="2015-05" db="EMBL/GenBank/DDBJ databases">
        <title>Genome sequencing and analysis of members of genus Stenotrophomonas.</title>
        <authorList>
            <person name="Patil P.P."/>
            <person name="Midha S."/>
            <person name="Patil P.B."/>
        </authorList>
    </citation>
    <scope>NUCLEOTIDE SEQUENCE [LARGE SCALE GENOMIC DNA]</scope>
    <source>
        <strain evidence="6 7">DSM 18941</strain>
    </source>
</reference>
<dbReference type="InterPro" id="IPR007318">
    <property type="entry name" value="Phopholipid_MeTrfase"/>
</dbReference>
<keyword evidence="7" id="KW-1185">Reference proteome</keyword>
<comment type="subcellular location">
    <subcellularLocation>
        <location evidence="1">Endomembrane system</location>
        <topology evidence="1">Multi-pass membrane protein</topology>
    </subcellularLocation>
</comment>
<evidence type="ECO:0000256" key="2">
    <source>
        <dbReference type="ARBA" id="ARBA00022692"/>
    </source>
</evidence>
<dbReference type="PANTHER" id="PTHR12714">
    <property type="entry name" value="PROTEIN-S ISOPRENYLCYSTEINE O-METHYLTRANSFERASE"/>
    <property type="match status" value="1"/>
</dbReference>
<evidence type="ECO:0000256" key="5">
    <source>
        <dbReference type="SAM" id="Phobius"/>
    </source>
</evidence>
<name>A0A0R0CME9_9GAMM</name>
<feature type="transmembrane region" description="Helical" evidence="5">
    <location>
        <begin position="43"/>
        <end position="62"/>
    </location>
</feature>
<evidence type="ECO:0000313" key="6">
    <source>
        <dbReference type="EMBL" id="KRG70747.1"/>
    </source>
</evidence>
<dbReference type="PATRIC" id="fig|405446.3.peg.46"/>
<comment type="caution">
    <text evidence="6">The sequence shown here is derived from an EMBL/GenBank/DDBJ whole genome shotgun (WGS) entry which is preliminary data.</text>
</comment>
<keyword evidence="4 5" id="KW-0472">Membrane</keyword>
<keyword evidence="3 5" id="KW-1133">Transmembrane helix</keyword>
<protein>
    <recommendedName>
        <fullName evidence="8">Isoprenylcysteine carboxyl methyltransferase</fullName>
    </recommendedName>
</protein>
<sequence>MPLAFDLGLKLCWLVLLAYWGVSALQAKPVTRTESRWKQLLVYWLPLLVAVLLLGPGPWFGHGWLREQFVPHSLPVYTIGLLLCICGVVLAIWARWRLGRNWSGNVQIKQAHELITSGPYARVRHPIYSGLLLMFSGNALMVGDWRGVIAVLIVLASFWAKLRQEERFLAAHFGPAYVDYAARTRMLIPGLL</sequence>
<evidence type="ECO:0000256" key="3">
    <source>
        <dbReference type="ARBA" id="ARBA00022989"/>
    </source>
</evidence>
<accession>A0A0R0CME9</accession>
<dbReference type="Pfam" id="PF04191">
    <property type="entry name" value="PEMT"/>
    <property type="match status" value="1"/>
</dbReference>
<dbReference type="EMBL" id="LDJJ01000010">
    <property type="protein sequence ID" value="KRG70747.1"/>
    <property type="molecule type" value="Genomic_DNA"/>
</dbReference>
<evidence type="ECO:0000256" key="1">
    <source>
        <dbReference type="ARBA" id="ARBA00004127"/>
    </source>
</evidence>